<protein>
    <submittedName>
        <fullName evidence="4">Uncharacterized protein, YigZ family</fullName>
    </submittedName>
</protein>
<dbReference type="GO" id="GO:0017111">
    <property type="term" value="F:ribonucleoside triphosphate phosphatase activity"/>
    <property type="evidence" value="ECO:0007669"/>
    <property type="project" value="UniProtKB-ARBA"/>
</dbReference>
<comment type="similarity">
    <text evidence="1">Belongs to the IMPACT family.</text>
</comment>
<feature type="domain" description="UPF0029" evidence="3">
    <location>
        <begin position="142"/>
        <end position="197"/>
    </location>
</feature>
<dbReference type="NCBIfam" id="TIGR00257">
    <property type="entry name" value="IMPACT_YIGZ"/>
    <property type="match status" value="1"/>
</dbReference>
<dbReference type="Pfam" id="PF09186">
    <property type="entry name" value="DUF1949"/>
    <property type="match status" value="1"/>
</dbReference>
<dbReference type="GO" id="GO:0032561">
    <property type="term" value="F:guanyl ribonucleotide binding"/>
    <property type="evidence" value="ECO:0007669"/>
    <property type="project" value="UniProtKB-ARBA"/>
</dbReference>
<dbReference type="PROSITE" id="PS00910">
    <property type="entry name" value="UPF0029"/>
    <property type="match status" value="1"/>
</dbReference>
<dbReference type="InterPro" id="IPR035647">
    <property type="entry name" value="EFG_III/V"/>
</dbReference>
<dbReference type="InterPro" id="IPR015796">
    <property type="entry name" value="Impact_YigZ-like"/>
</dbReference>
<dbReference type="PANTHER" id="PTHR16301">
    <property type="entry name" value="IMPACT-RELATED"/>
    <property type="match status" value="1"/>
</dbReference>
<dbReference type="InterPro" id="IPR001498">
    <property type="entry name" value="Impact_N"/>
</dbReference>
<dbReference type="InterPro" id="IPR020569">
    <property type="entry name" value="UPF0029_Impact_CS"/>
</dbReference>
<proteinExistence type="inferred from homology"/>
<dbReference type="Pfam" id="PF01205">
    <property type="entry name" value="Impact_N"/>
    <property type="match status" value="1"/>
</dbReference>
<dbReference type="Proteomes" id="UP000199297">
    <property type="component" value="Unassembled WGS sequence"/>
</dbReference>
<dbReference type="InterPro" id="IPR036956">
    <property type="entry name" value="Impact_N_sf"/>
</dbReference>
<dbReference type="STRING" id="641665.GCA_002104455_00826"/>
<gene>
    <name evidence="4" type="ORF">SAMN05216262_109128</name>
</gene>
<dbReference type="SUPFAM" id="SSF54211">
    <property type="entry name" value="Ribosomal protein S5 domain 2-like"/>
    <property type="match status" value="1"/>
</dbReference>
<evidence type="ECO:0000259" key="3">
    <source>
        <dbReference type="Pfam" id="PF09186"/>
    </source>
</evidence>
<dbReference type="SUPFAM" id="SSF54980">
    <property type="entry name" value="EF-G C-terminal domain-like"/>
    <property type="match status" value="1"/>
</dbReference>
<feature type="domain" description="Impact N-terminal" evidence="2">
    <location>
        <begin position="20"/>
        <end position="126"/>
    </location>
</feature>
<dbReference type="RefSeq" id="WP_085285219.1">
    <property type="nucleotide sequence ID" value="NZ_FOBI01000009.1"/>
</dbReference>
<reference evidence="5" key="1">
    <citation type="submission" date="2016-10" db="EMBL/GenBank/DDBJ databases">
        <authorList>
            <person name="Varghese N."/>
            <person name="Submissions S."/>
        </authorList>
    </citation>
    <scope>NUCLEOTIDE SEQUENCE [LARGE SCALE GENOMIC DNA]</scope>
    <source>
        <strain evidence="5">CGMCC 1.9127</strain>
    </source>
</reference>
<evidence type="ECO:0000313" key="4">
    <source>
        <dbReference type="EMBL" id="SEL35443.1"/>
    </source>
</evidence>
<keyword evidence="5" id="KW-1185">Reference proteome</keyword>
<name>A0A1H7PI71_9GAMM</name>
<evidence type="ECO:0000256" key="1">
    <source>
        <dbReference type="ARBA" id="ARBA00007665"/>
    </source>
</evidence>
<dbReference type="InterPro" id="IPR020568">
    <property type="entry name" value="Ribosomal_Su5_D2-typ_SF"/>
</dbReference>
<sequence length="209" mass="22783">MSIPYNIAAGEVVDETIISRSRFICYLRPCSSSADAKAFIKSLQLKHPQANHHCYAFIAGRPENSQLYGFSDDGEPSGTAGKPMLTMLMGSELGEICAVVVRYFGGTKLGPGGLQRAYGGSVKQALALLPTKLKIPMVRKTLACQYNQINDVLYLLSQHGGEVIQQDYREDIVLNLALPAEKLDAFQQQLQTMSAGQLTLQSIAKSNNK</sequence>
<organism evidence="4 5">
    <name type="scientific">Colwellia chukchiensis</name>
    <dbReference type="NCBI Taxonomy" id="641665"/>
    <lineage>
        <taxon>Bacteria</taxon>
        <taxon>Pseudomonadati</taxon>
        <taxon>Pseudomonadota</taxon>
        <taxon>Gammaproteobacteria</taxon>
        <taxon>Alteromonadales</taxon>
        <taxon>Colwelliaceae</taxon>
        <taxon>Colwellia</taxon>
    </lineage>
</organism>
<accession>A0A1H7PI71</accession>
<evidence type="ECO:0000313" key="5">
    <source>
        <dbReference type="Proteomes" id="UP000199297"/>
    </source>
</evidence>
<dbReference type="AlphaFoldDB" id="A0A1H7PI71"/>
<dbReference type="Gene3D" id="3.30.230.30">
    <property type="entry name" value="Impact, N-terminal domain"/>
    <property type="match status" value="1"/>
</dbReference>
<dbReference type="InterPro" id="IPR023582">
    <property type="entry name" value="Impact"/>
</dbReference>
<dbReference type="GO" id="GO:0005737">
    <property type="term" value="C:cytoplasm"/>
    <property type="evidence" value="ECO:0007669"/>
    <property type="project" value="TreeGrafter"/>
</dbReference>
<dbReference type="PANTHER" id="PTHR16301:SF20">
    <property type="entry name" value="IMPACT FAMILY MEMBER YIGZ"/>
    <property type="match status" value="1"/>
</dbReference>
<dbReference type="GO" id="GO:0043168">
    <property type="term" value="F:anion binding"/>
    <property type="evidence" value="ECO:0007669"/>
    <property type="project" value="UniProtKB-ARBA"/>
</dbReference>
<dbReference type="Gene3D" id="3.30.70.240">
    <property type="match status" value="1"/>
</dbReference>
<dbReference type="GO" id="GO:0006446">
    <property type="term" value="P:regulation of translational initiation"/>
    <property type="evidence" value="ECO:0007669"/>
    <property type="project" value="TreeGrafter"/>
</dbReference>
<evidence type="ECO:0000259" key="2">
    <source>
        <dbReference type="Pfam" id="PF01205"/>
    </source>
</evidence>
<dbReference type="EMBL" id="FOBI01000009">
    <property type="protein sequence ID" value="SEL35443.1"/>
    <property type="molecule type" value="Genomic_DNA"/>
</dbReference>
<dbReference type="InterPro" id="IPR015269">
    <property type="entry name" value="UPF0029_Impact_C"/>
</dbReference>
<dbReference type="OrthoDB" id="9813771at2"/>